<dbReference type="PANTHER" id="PTHR21256">
    <property type="entry name" value="HISTIDINOL DEHYDROGENASE HDH"/>
    <property type="match status" value="1"/>
</dbReference>
<feature type="active site" description="Proton acceptor" evidence="6">
    <location>
        <position position="326"/>
    </location>
</feature>
<dbReference type="Gene3D" id="1.20.5.1300">
    <property type="match status" value="1"/>
</dbReference>
<dbReference type="GO" id="GO:0004399">
    <property type="term" value="F:histidinol dehydrogenase activity"/>
    <property type="evidence" value="ECO:0007669"/>
    <property type="project" value="InterPro"/>
</dbReference>
<evidence type="ECO:0000256" key="3">
    <source>
        <dbReference type="ARBA" id="ARBA00022833"/>
    </source>
</evidence>
<dbReference type="InterPro" id="IPR016161">
    <property type="entry name" value="Ald_DH/histidinol_DH"/>
</dbReference>
<feature type="binding site" evidence="8">
    <location>
        <position position="260"/>
    </location>
    <ligand>
        <name>substrate</name>
    </ligand>
</feature>
<keyword evidence="3 9" id="KW-0862">Zinc</keyword>
<dbReference type="EMBL" id="SLXK01000017">
    <property type="protein sequence ID" value="TCP27828.1"/>
    <property type="molecule type" value="Genomic_DNA"/>
</dbReference>
<feature type="binding site" evidence="8">
    <location>
        <position position="327"/>
    </location>
    <ligand>
        <name>substrate</name>
    </ligand>
</feature>
<keyword evidence="12" id="KW-1185">Reference proteome</keyword>
<evidence type="ECO:0000256" key="8">
    <source>
        <dbReference type="PIRSR" id="PIRSR000099-3"/>
    </source>
</evidence>
<keyword evidence="2 9" id="KW-0479">Metal-binding</keyword>
<dbReference type="AlphaFoldDB" id="A0A4R2P191"/>
<evidence type="ECO:0000256" key="4">
    <source>
        <dbReference type="ARBA" id="ARBA00023002"/>
    </source>
</evidence>
<dbReference type="Proteomes" id="UP000295416">
    <property type="component" value="Unassembled WGS sequence"/>
</dbReference>
<feature type="binding site" evidence="8">
    <location>
        <position position="257"/>
    </location>
    <ligand>
        <name>substrate</name>
    </ligand>
</feature>
<dbReference type="NCBIfam" id="TIGR00069">
    <property type="entry name" value="hisD"/>
    <property type="match status" value="1"/>
</dbReference>
<organism evidence="11 12">
    <name type="scientific">Scopulibacillus darangshiensis</name>
    <dbReference type="NCBI Taxonomy" id="442528"/>
    <lineage>
        <taxon>Bacteria</taxon>
        <taxon>Bacillati</taxon>
        <taxon>Bacillota</taxon>
        <taxon>Bacilli</taxon>
        <taxon>Bacillales</taxon>
        <taxon>Sporolactobacillaceae</taxon>
        <taxon>Scopulibacillus</taxon>
    </lineage>
</organism>
<dbReference type="RefSeq" id="WP_132746489.1">
    <property type="nucleotide sequence ID" value="NZ_SLXK01000017.1"/>
</dbReference>
<evidence type="ECO:0000256" key="6">
    <source>
        <dbReference type="PIRSR" id="PIRSR000099-1"/>
    </source>
</evidence>
<feature type="binding site" evidence="7">
    <location>
        <position position="127"/>
    </location>
    <ligand>
        <name>NAD(+)</name>
        <dbReference type="ChEBI" id="CHEBI:57540"/>
    </ligand>
</feature>
<dbReference type="PROSITE" id="PS00611">
    <property type="entry name" value="HISOL_DEHYDROGENASE"/>
    <property type="match status" value="1"/>
</dbReference>
<accession>A0A4R2P191</accession>
<sequence length="436" mass="47210">MEKRLVLQDATYLKRAEQEPESASPDLRKNVSRILEDVRENGIDAVRTYSQRFDAWNPESFRVDDETINRAKEETSPELRASIDFSHEQVYRFAVHQRDTLSDLEVETLPGVTIGHRLIPVNDVGCYVPGGRYPLIASAVMTIATAKAAGVPRVIACAPPTKGGGIHPAQLYAMATAGADEIYCVGGVQALALMAYGIDSVHPVDMVVGAGNAFVAEAKRQLFGPVGIDLLAGPSEVLVIADESADAKLIAADLLAQAEHGPTSQVILISDSENLAKKVISEVEHWLDTTWPTVDVARQAWLNRAEVIVCKDREAVLNATDTIASEHVEVQTSDDDWFFNRLTNYGSLFIGARSTVAYGDKGIGTNHVLPTDRATRYTGGLGVSKFLKTLTYQKVSAEGTKVVAPHIAAICDAEMMAGHAITARMRLEGEKSKAVK</sequence>
<dbReference type="GO" id="GO:0005829">
    <property type="term" value="C:cytosol"/>
    <property type="evidence" value="ECO:0007669"/>
    <property type="project" value="TreeGrafter"/>
</dbReference>
<evidence type="ECO:0000256" key="9">
    <source>
        <dbReference type="PIRSR" id="PIRSR000099-4"/>
    </source>
</evidence>
<reference evidence="11 12" key="1">
    <citation type="submission" date="2019-03" db="EMBL/GenBank/DDBJ databases">
        <title>Genomic Encyclopedia of Type Strains, Phase IV (KMG-IV): sequencing the most valuable type-strain genomes for metagenomic binning, comparative biology and taxonomic classification.</title>
        <authorList>
            <person name="Goeker M."/>
        </authorList>
    </citation>
    <scope>NUCLEOTIDE SEQUENCE [LARGE SCALE GENOMIC DNA]</scope>
    <source>
        <strain evidence="11 12">DSM 19377</strain>
    </source>
</reference>
<dbReference type="CDD" id="cd06572">
    <property type="entry name" value="Histidinol_dh"/>
    <property type="match status" value="1"/>
</dbReference>
<feature type="binding site" evidence="7">
    <location>
        <position position="189"/>
    </location>
    <ligand>
        <name>NAD(+)</name>
        <dbReference type="ChEBI" id="CHEBI:57540"/>
    </ligand>
</feature>
<dbReference type="OrthoDB" id="9805269at2"/>
<keyword evidence="7" id="KW-0520">NAD</keyword>
<feature type="binding site" evidence="8">
    <location>
        <position position="419"/>
    </location>
    <ligand>
        <name>substrate</name>
    </ligand>
</feature>
<dbReference type="GO" id="GO:0051287">
    <property type="term" value="F:NAD binding"/>
    <property type="evidence" value="ECO:0007669"/>
    <property type="project" value="InterPro"/>
</dbReference>
<dbReference type="SUPFAM" id="SSF53720">
    <property type="entry name" value="ALDH-like"/>
    <property type="match status" value="1"/>
</dbReference>
<evidence type="ECO:0000313" key="11">
    <source>
        <dbReference type="EMBL" id="TCP27828.1"/>
    </source>
</evidence>
<dbReference type="PANTHER" id="PTHR21256:SF14">
    <property type="entry name" value="HISTIDINOL DEHYDROGENASE"/>
    <property type="match status" value="1"/>
</dbReference>
<dbReference type="FunFam" id="3.40.50.1980:FF:000001">
    <property type="entry name" value="Histidinol dehydrogenase"/>
    <property type="match status" value="1"/>
</dbReference>
<evidence type="ECO:0000256" key="5">
    <source>
        <dbReference type="PIRNR" id="PIRNR000099"/>
    </source>
</evidence>
<dbReference type="PIRSF" id="PIRSF000099">
    <property type="entry name" value="Histidinol_dh"/>
    <property type="match status" value="1"/>
</dbReference>
<dbReference type="InterPro" id="IPR001692">
    <property type="entry name" value="Histidinol_DH_CS"/>
</dbReference>
<dbReference type="InterPro" id="IPR012131">
    <property type="entry name" value="Hstdl_DH"/>
</dbReference>
<feature type="binding site" evidence="7">
    <location>
        <position position="212"/>
    </location>
    <ligand>
        <name>NAD(+)</name>
        <dbReference type="ChEBI" id="CHEBI:57540"/>
    </ligand>
</feature>
<evidence type="ECO:0000313" key="12">
    <source>
        <dbReference type="Proteomes" id="UP000295416"/>
    </source>
</evidence>
<feature type="binding site" evidence="9">
    <location>
        <position position="260"/>
    </location>
    <ligand>
        <name>Zn(2+)</name>
        <dbReference type="ChEBI" id="CHEBI:29105"/>
    </ligand>
</feature>
<comment type="cofactor">
    <cofactor evidence="9">
        <name>Zn(2+)</name>
        <dbReference type="ChEBI" id="CHEBI:29105"/>
    </cofactor>
    <text evidence="9">Binds 1 zinc ion per subunit.</text>
</comment>
<gene>
    <name evidence="11" type="ORF">EV207_11755</name>
</gene>
<feature type="binding site" evidence="9">
    <location>
        <position position="360"/>
    </location>
    <ligand>
        <name>Zn(2+)</name>
        <dbReference type="ChEBI" id="CHEBI:29105"/>
    </ligand>
</feature>
<feature type="binding site" evidence="9">
    <location>
        <position position="257"/>
    </location>
    <ligand>
        <name>Zn(2+)</name>
        <dbReference type="ChEBI" id="CHEBI:29105"/>
    </ligand>
</feature>
<feature type="binding site" evidence="8">
    <location>
        <position position="414"/>
    </location>
    <ligand>
        <name>substrate</name>
    </ligand>
</feature>
<feature type="binding site" evidence="8">
    <location>
        <position position="235"/>
    </location>
    <ligand>
        <name>substrate</name>
    </ligand>
</feature>
<name>A0A4R2P191_9BACL</name>
<dbReference type="GO" id="GO:0000105">
    <property type="term" value="P:L-histidine biosynthetic process"/>
    <property type="evidence" value="ECO:0007669"/>
    <property type="project" value="InterPro"/>
</dbReference>
<dbReference type="InterPro" id="IPR022695">
    <property type="entry name" value="Histidinol_DH_monofunct"/>
</dbReference>
<evidence type="ECO:0000256" key="1">
    <source>
        <dbReference type="ARBA" id="ARBA00010178"/>
    </source>
</evidence>
<protein>
    <submittedName>
        <fullName evidence="11">Sulfopropanediol 3-dehydrogenase</fullName>
    </submittedName>
</protein>
<feature type="active site" description="Proton acceptor" evidence="6">
    <location>
        <position position="327"/>
    </location>
</feature>
<feature type="binding site" evidence="8">
    <location>
        <position position="360"/>
    </location>
    <ligand>
        <name>substrate</name>
    </ligand>
</feature>
<dbReference type="Gene3D" id="3.40.50.1980">
    <property type="entry name" value="Nitrogenase molybdenum iron protein domain"/>
    <property type="match status" value="2"/>
</dbReference>
<dbReference type="GO" id="GO:0046872">
    <property type="term" value="F:metal ion binding"/>
    <property type="evidence" value="ECO:0007669"/>
    <property type="project" value="UniProtKB-KW"/>
</dbReference>
<evidence type="ECO:0000256" key="10">
    <source>
        <dbReference type="RuleBase" id="RU004175"/>
    </source>
</evidence>
<dbReference type="PRINTS" id="PR00083">
    <property type="entry name" value="HOLDHDRGNASE"/>
</dbReference>
<dbReference type="Pfam" id="PF00815">
    <property type="entry name" value="Histidinol_dh"/>
    <property type="match status" value="1"/>
</dbReference>
<proteinExistence type="inferred from homology"/>
<comment type="similarity">
    <text evidence="1 5 10">Belongs to the histidinol dehydrogenase family.</text>
</comment>
<comment type="caution">
    <text evidence="11">The sequence shown here is derived from an EMBL/GenBank/DDBJ whole genome shotgun (WGS) entry which is preliminary data.</text>
</comment>
<feature type="binding site" evidence="9">
    <location>
        <position position="419"/>
    </location>
    <ligand>
        <name>Zn(2+)</name>
        <dbReference type="ChEBI" id="CHEBI:29105"/>
    </ligand>
</feature>
<keyword evidence="4 5" id="KW-0560">Oxidoreductase</keyword>
<evidence type="ECO:0000256" key="2">
    <source>
        <dbReference type="ARBA" id="ARBA00022723"/>
    </source>
</evidence>
<evidence type="ECO:0000256" key="7">
    <source>
        <dbReference type="PIRSR" id="PIRSR000099-2"/>
    </source>
</evidence>